<dbReference type="Gene3D" id="2.40.40.10">
    <property type="entry name" value="RlpA-like domain"/>
    <property type="match status" value="1"/>
</dbReference>
<dbReference type="OrthoDB" id="623670at2759"/>
<proteinExistence type="predicted"/>
<dbReference type="EMBL" id="KZ613500">
    <property type="protein sequence ID" value="PMD17270.1"/>
    <property type="molecule type" value="Genomic_DNA"/>
</dbReference>
<protein>
    <recommendedName>
        <fullName evidence="4">RlpA-like protein double-psi beta-barrel domain-containing protein</fullName>
    </recommendedName>
</protein>
<evidence type="ECO:0000313" key="2">
    <source>
        <dbReference type="EMBL" id="PMD17270.1"/>
    </source>
</evidence>
<dbReference type="SUPFAM" id="SSF50685">
    <property type="entry name" value="Barwin-like endoglucanases"/>
    <property type="match status" value="1"/>
</dbReference>
<dbReference type="Proteomes" id="UP000235672">
    <property type="component" value="Unassembled WGS sequence"/>
</dbReference>
<dbReference type="InterPro" id="IPR051477">
    <property type="entry name" value="Expansin_CellWall"/>
</dbReference>
<reference evidence="2 3" key="1">
    <citation type="submission" date="2016-05" db="EMBL/GenBank/DDBJ databases">
        <title>A degradative enzymes factory behind the ericoid mycorrhizal symbiosis.</title>
        <authorList>
            <consortium name="DOE Joint Genome Institute"/>
            <person name="Martino E."/>
            <person name="Morin E."/>
            <person name="Grelet G."/>
            <person name="Kuo A."/>
            <person name="Kohler A."/>
            <person name="Daghino S."/>
            <person name="Barry K."/>
            <person name="Choi C."/>
            <person name="Cichocki N."/>
            <person name="Clum A."/>
            <person name="Copeland A."/>
            <person name="Hainaut M."/>
            <person name="Haridas S."/>
            <person name="Labutti K."/>
            <person name="Lindquist E."/>
            <person name="Lipzen A."/>
            <person name="Khouja H.-R."/>
            <person name="Murat C."/>
            <person name="Ohm R."/>
            <person name="Olson A."/>
            <person name="Spatafora J."/>
            <person name="Veneault-Fourrey C."/>
            <person name="Henrissat B."/>
            <person name="Grigoriev I."/>
            <person name="Martin F."/>
            <person name="Perotto S."/>
        </authorList>
    </citation>
    <scope>NUCLEOTIDE SEQUENCE [LARGE SCALE GENOMIC DNA]</scope>
    <source>
        <strain evidence="2 3">UAMH 7357</strain>
    </source>
</reference>
<dbReference type="PANTHER" id="PTHR31836">
    <property type="match status" value="1"/>
</dbReference>
<gene>
    <name evidence="2" type="ORF">NA56DRAFT_728860</name>
</gene>
<dbReference type="AlphaFoldDB" id="A0A2J6PTA3"/>
<keyword evidence="3" id="KW-1185">Reference proteome</keyword>
<evidence type="ECO:0000313" key="3">
    <source>
        <dbReference type="Proteomes" id="UP000235672"/>
    </source>
</evidence>
<keyword evidence="1" id="KW-0732">Signal</keyword>
<dbReference type="CDD" id="cd22191">
    <property type="entry name" value="DPBB_RlpA_EXP_N-like"/>
    <property type="match status" value="1"/>
</dbReference>
<dbReference type="PANTHER" id="PTHR31836:SF28">
    <property type="entry name" value="SRCR DOMAIN-CONTAINING PROTEIN-RELATED"/>
    <property type="match status" value="1"/>
</dbReference>
<name>A0A2J6PTA3_9HELO</name>
<accession>A0A2J6PTA3</accession>
<sequence>MFFTNGSLASAYVATSLAGSTSLAPISARDPLNGLCTAASPCQGDITHYEAGLGACGATNDGTVERIVALPHVLMGALSNTNPYCDKTITIRCTSTGKTTTATVMDKCKGCENYAIDLSNRAFQDLEDLAVGRTGATWWFN</sequence>
<evidence type="ECO:0008006" key="4">
    <source>
        <dbReference type="Google" id="ProtNLM"/>
    </source>
</evidence>
<dbReference type="InterPro" id="IPR036908">
    <property type="entry name" value="RlpA-like_sf"/>
</dbReference>
<dbReference type="STRING" id="1745343.A0A2J6PTA3"/>
<organism evidence="2 3">
    <name type="scientific">Hyaloscypha hepaticicola</name>
    <dbReference type="NCBI Taxonomy" id="2082293"/>
    <lineage>
        <taxon>Eukaryota</taxon>
        <taxon>Fungi</taxon>
        <taxon>Dikarya</taxon>
        <taxon>Ascomycota</taxon>
        <taxon>Pezizomycotina</taxon>
        <taxon>Leotiomycetes</taxon>
        <taxon>Helotiales</taxon>
        <taxon>Hyaloscyphaceae</taxon>
        <taxon>Hyaloscypha</taxon>
    </lineage>
</organism>
<evidence type="ECO:0000256" key="1">
    <source>
        <dbReference type="ARBA" id="ARBA00022729"/>
    </source>
</evidence>